<feature type="region of interest" description="Disordered" evidence="5">
    <location>
        <begin position="1760"/>
        <end position="1796"/>
    </location>
</feature>
<dbReference type="PANTHER" id="PTHR16181">
    <property type="entry name" value="PROTEIN FAM83A-RELATED"/>
    <property type="match status" value="1"/>
</dbReference>
<feature type="region of interest" description="Disordered" evidence="5">
    <location>
        <begin position="1859"/>
        <end position="1973"/>
    </location>
</feature>
<evidence type="ECO:0000256" key="3">
    <source>
        <dbReference type="ARBA" id="ARBA00022490"/>
    </source>
</evidence>
<dbReference type="GO" id="GO:0045095">
    <property type="term" value="C:keratin filament"/>
    <property type="evidence" value="ECO:0007669"/>
    <property type="project" value="TreeGrafter"/>
</dbReference>
<dbReference type="GO" id="GO:0045104">
    <property type="term" value="P:intermediate filament cytoskeleton organization"/>
    <property type="evidence" value="ECO:0007669"/>
    <property type="project" value="TreeGrafter"/>
</dbReference>
<dbReference type="FunFam" id="3.30.870.10:FF:000004">
    <property type="entry name" value="protein FAM83H isoform X2"/>
    <property type="match status" value="1"/>
</dbReference>
<evidence type="ECO:0000256" key="1">
    <source>
        <dbReference type="ARBA" id="ARBA00004245"/>
    </source>
</evidence>
<feature type="compositionally biased region" description="Polar residues" evidence="5">
    <location>
        <begin position="1477"/>
        <end position="1506"/>
    </location>
</feature>
<dbReference type="Pfam" id="PF07894">
    <property type="entry name" value="SACK1"/>
    <property type="match status" value="1"/>
</dbReference>
<feature type="compositionally biased region" description="Polar residues" evidence="5">
    <location>
        <begin position="897"/>
        <end position="923"/>
    </location>
</feature>
<feature type="region of interest" description="Disordered" evidence="5">
    <location>
        <begin position="1997"/>
        <end position="2036"/>
    </location>
</feature>
<feature type="compositionally biased region" description="Basic and acidic residues" evidence="5">
    <location>
        <begin position="877"/>
        <end position="895"/>
    </location>
</feature>
<feature type="domain" description="Scaffolding anchor of CK1" evidence="6">
    <location>
        <begin position="13"/>
        <end position="282"/>
    </location>
</feature>
<dbReference type="Proteomes" id="UP001059041">
    <property type="component" value="Linkage Group LG9"/>
</dbReference>
<evidence type="ECO:0000256" key="4">
    <source>
        <dbReference type="ARBA" id="ARBA00023212"/>
    </source>
</evidence>
<feature type="compositionally biased region" description="Polar residues" evidence="5">
    <location>
        <begin position="1345"/>
        <end position="1369"/>
    </location>
</feature>
<feature type="compositionally biased region" description="Polar residues" evidence="5">
    <location>
        <begin position="1868"/>
        <end position="1885"/>
    </location>
</feature>
<comment type="similarity">
    <text evidence="2">Belongs to the FAM83 family.</text>
</comment>
<accession>A0A9W8C1W7</accession>
<feature type="compositionally biased region" description="Basic and acidic residues" evidence="5">
    <location>
        <begin position="1218"/>
        <end position="1227"/>
    </location>
</feature>
<dbReference type="GO" id="GO:1990254">
    <property type="term" value="F:keratin filament binding"/>
    <property type="evidence" value="ECO:0007669"/>
    <property type="project" value="TreeGrafter"/>
</dbReference>
<dbReference type="GO" id="GO:0030335">
    <property type="term" value="P:positive regulation of cell migration"/>
    <property type="evidence" value="ECO:0007669"/>
    <property type="project" value="TreeGrafter"/>
</dbReference>
<feature type="compositionally biased region" description="Polar residues" evidence="5">
    <location>
        <begin position="1380"/>
        <end position="1452"/>
    </location>
</feature>
<keyword evidence="8" id="KW-1185">Reference proteome</keyword>
<feature type="compositionally biased region" description="Polar residues" evidence="5">
    <location>
        <begin position="1660"/>
        <end position="1682"/>
    </location>
</feature>
<evidence type="ECO:0000259" key="6">
    <source>
        <dbReference type="Pfam" id="PF07894"/>
    </source>
</evidence>
<evidence type="ECO:0000256" key="5">
    <source>
        <dbReference type="SAM" id="MobiDB-lite"/>
    </source>
</evidence>
<feature type="compositionally biased region" description="Polar residues" evidence="5">
    <location>
        <begin position="1600"/>
        <end position="1614"/>
    </location>
</feature>
<comment type="subcellular location">
    <subcellularLocation>
        <location evidence="1">Cytoplasm</location>
        <location evidence="1">Cytoskeleton</location>
    </subcellularLocation>
</comment>
<feature type="compositionally biased region" description="Polar residues" evidence="5">
    <location>
        <begin position="1997"/>
        <end position="2006"/>
    </location>
</feature>
<feature type="compositionally biased region" description="Polar residues" evidence="5">
    <location>
        <begin position="487"/>
        <end position="518"/>
    </location>
</feature>
<keyword evidence="4" id="KW-0206">Cytoskeleton</keyword>
<feature type="compositionally biased region" description="Polar residues" evidence="5">
    <location>
        <begin position="1322"/>
        <end position="1338"/>
    </location>
</feature>
<feature type="compositionally biased region" description="Polar residues" evidence="5">
    <location>
        <begin position="1778"/>
        <end position="1796"/>
    </location>
</feature>
<protein>
    <submittedName>
        <fullName evidence="7">Mucin-16</fullName>
    </submittedName>
</protein>
<keyword evidence="3" id="KW-0963">Cytoplasm</keyword>
<feature type="compositionally biased region" description="Basic and acidic residues" evidence="5">
    <location>
        <begin position="1616"/>
        <end position="1638"/>
    </location>
</feature>
<gene>
    <name evidence="7" type="ORF">IRJ41_017243</name>
</gene>
<sequence>MAHRSQCSSAGDNPLDPNYLPPHYREEYRLAIDALVDGDLEGYYGFLQEANVVSFLSQTEIDYIKCMVRAPHRTAQSERRYMAEDGDSSSDTYWPVHSDLDAPCLDLGWPQQFGFVGPTEVTTLVNPPDPEMPSIKEQVRRMIKNAQQVVAVVMDMFTDVDIFADILNAAMRGVTVYILLDELNAHHFVSMVNNCRVNLDEIKFMRVRTVPGTTYFCHTGKSLKGQMMDRFILVDCRAVLTGNYSFMWSFEKIHRCLAHLFLGQLVTTFDEEFRILFAHSEPLDVEKVLGNMSHYSNIQEGHLNKEKTHMFNREFPNMLPEWAGHYPEDHMNVGDKMLPYKNIEPTTQPFREGHPFMEHGRQMRGQMEMSGFKRHGYPDVPDYGYMPPQNHPTMRGKQFTKGVVPKGGHCAREPGFYQGAGLQPDYDIYGRFKGQGHHIDQFSGPGYPHEVNEAEPPGAYDHVQRYLKSQSPMEDGHGARNLLSAAQSNPRRHSMGQSYACQTSPTQPNLPDQKQFFNANRKPQDTSQKQGLRDWRISSYLSAFDDGEDMDFPELEGSDLSDNVPCFVPEGPGGPMGAEIRPGNIEFNRMMPPSRNNPPFIQIRNSSPPPLNLVYHPPDLVENIKIPIAIKTPPTSESSCTTEGDKVEETPIKKPKEINLFGEEFLRSKPTRAVQRSSRLRHSLIFSSNLELNTSEDSKDVDEASKLTARVSQIMDKRWSSAREPFQWSSFVRSATVDDRTIESARSEASLNKIGVDSDVSKVNNSQDVVQEKKTPETIQSTALEEKSKRDEAEVWQRSSSFVDMNDPDSRFKYFKELAAKRKAELATAKASQSNPQKAQKKSEAPEKPSTSDGGKKAAVTTPTIQDAKCQGSSEAILHRATDTEKIRFKQKLAEESLNSSQKDTAPTLNTSVETSTESQKCTQKTICTLPGKSSQPVINPPSKPSSRNVEALSVPAPFEIGFSQNQVDSDGLNTASSETLLTQFHIPKETGPSRESPAVNLSQSKCLSPLNITPNESNQTPAQTSPHTSNTISNTVSADSKLIKGEQTQKHSAMKADSSQQPTATENAQKPNVPGSLQQPAPMKTDSSQHPPKTETDSSHQPTALGSVSTQTLAPTETDSSQKPIVMNADSSQQLSATAQKQTTMEGEPTTAESKSFQHPAAKDANSFQQPTPTENKHAQSTATEPDSSQHTSSAETDSSQQPNALEVQSSKIHNFTVRENEDAKKTIAMQTEALLPPPATIHEHAQEMSVTKTEALQQPPAAEDEHALKPIAMETEAWLPPTATQDEHAPKPNAAETESVQQPPATEDKHAQKTLVAETESVQKSPVTENEQTPKTTALKVDSFQQPTELAVNSSTAPVKHCQNPTGTEVEPFLQPTLPETDSSQHPTKAVSESSQQHTATGTDVSQQPFVTENELAQKTTESSQQPAALGQNSKIPTETETEPAQNPTTTGGGSLQHPLATENEPAQKPAATEGESSQHPTTTDSPQQPAALGMQSSKIPTATENEHVQNPYATEAESLQHLPAKESNSSQQPTKDESELIQELTSEQADCFQQSTVIGADSSQKSTPTEADVSQQVFTEETQSTEPSVGKDVGSFQDPSTLGEESSQHLTTTKHEPSQHPTETDSFKEPAETLHDLQNPTETDTDSSHKPTESDESISTECESISHPTETKCVSASPSTLKVTLSPQTISFSDTIPADSHILFHTGSVSTSTIETNTDQNILITTVCTIQSEAKSPEHSHAHNESKVVLPTITSLQETSSATSEQKDDDVCQDFSKQGSISTTNITPENNGLSQSIIITDSFSAEHISEKPCPQTDDGKMELNFSLEQTQTKPSVAPAVKDADNAVSLSSVAVNSNELHDSTEPDTTQQSVTTSIQESGSLNDPKPEDELQQHEEQPQRHDSSDGSEMAKVSITTETNQTTPENCVSNLAEVSEKSESTVTLNSAENAKSQSAMTENPKPIPSAHQSSTANVISCSNLRDDTKVLLEQISAKNQRTKQTLASANEEKEGGVKSEGQQLSSFTGRPWSSKASAEEKEILLQKMEKMRKERKVYSRFE</sequence>
<dbReference type="PANTHER" id="PTHR16181:SF16">
    <property type="entry name" value="FAMILY WITH SEQUENCE SIMILARITY 83 MEMBER HA"/>
    <property type="match status" value="1"/>
</dbReference>
<feature type="region of interest" description="Disordered" evidence="5">
    <location>
        <begin position="931"/>
        <end position="950"/>
    </location>
</feature>
<dbReference type="EMBL" id="JAFHDT010000009">
    <property type="protein sequence ID" value="KAI7805707.1"/>
    <property type="molecule type" value="Genomic_DNA"/>
</dbReference>
<feature type="region of interest" description="Disordered" evidence="5">
    <location>
        <begin position="487"/>
        <end position="531"/>
    </location>
</feature>
<reference evidence="7" key="1">
    <citation type="submission" date="2021-02" db="EMBL/GenBank/DDBJ databases">
        <title>Comparative genomics reveals that relaxation of natural selection precedes convergent phenotypic evolution of cavefish.</title>
        <authorList>
            <person name="Peng Z."/>
        </authorList>
    </citation>
    <scope>NUCLEOTIDE SEQUENCE</scope>
    <source>
        <tissue evidence="7">Muscle</tissue>
    </source>
</reference>
<feature type="compositionally biased region" description="Polar residues" evidence="5">
    <location>
        <begin position="1058"/>
        <end position="1092"/>
    </location>
</feature>
<dbReference type="GO" id="GO:0007165">
    <property type="term" value="P:signal transduction"/>
    <property type="evidence" value="ECO:0007669"/>
    <property type="project" value="TreeGrafter"/>
</dbReference>
<organism evidence="7 8">
    <name type="scientific">Triplophysa rosa</name>
    <name type="common">Cave loach</name>
    <dbReference type="NCBI Taxonomy" id="992332"/>
    <lineage>
        <taxon>Eukaryota</taxon>
        <taxon>Metazoa</taxon>
        <taxon>Chordata</taxon>
        <taxon>Craniata</taxon>
        <taxon>Vertebrata</taxon>
        <taxon>Euteleostomi</taxon>
        <taxon>Actinopterygii</taxon>
        <taxon>Neopterygii</taxon>
        <taxon>Teleostei</taxon>
        <taxon>Ostariophysi</taxon>
        <taxon>Cypriniformes</taxon>
        <taxon>Nemacheilidae</taxon>
        <taxon>Triplophysa</taxon>
    </lineage>
</organism>
<feature type="compositionally biased region" description="Polar residues" evidence="5">
    <location>
        <begin position="1000"/>
        <end position="1039"/>
    </location>
</feature>
<evidence type="ECO:0000313" key="8">
    <source>
        <dbReference type="Proteomes" id="UP001059041"/>
    </source>
</evidence>
<feature type="non-terminal residue" evidence="7">
    <location>
        <position position="1"/>
    </location>
</feature>
<feature type="compositionally biased region" description="Polar residues" evidence="5">
    <location>
        <begin position="1100"/>
        <end position="1158"/>
    </location>
</feature>
<dbReference type="SUPFAM" id="SSF56024">
    <property type="entry name" value="Phospholipase D/nuclease"/>
    <property type="match status" value="1"/>
</dbReference>
<dbReference type="Gene3D" id="3.30.870.10">
    <property type="entry name" value="Endonuclease Chain A"/>
    <property type="match status" value="1"/>
</dbReference>
<dbReference type="InterPro" id="IPR012461">
    <property type="entry name" value="SACK1"/>
</dbReference>
<proteinExistence type="inferred from homology"/>
<feature type="region of interest" description="Disordered" evidence="5">
    <location>
        <begin position="984"/>
        <end position="1682"/>
    </location>
</feature>
<evidence type="ECO:0000313" key="7">
    <source>
        <dbReference type="EMBL" id="KAI7805707.1"/>
    </source>
</evidence>
<dbReference type="GO" id="GO:0044380">
    <property type="term" value="P:protein localization to cytoskeleton"/>
    <property type="evidence" value="ECO:0007669"/>
    <property type="project" value="TreeGrafter"/>
</dbReference>
<name>A0A9W8C1W7_TRIRA</name>
<dbReference type="GO" id="GO:0019901">
    <property type="term" value="F:protein kinase binding"/>
    <property type="evidence" value="ECO:0007669"/>
    <property type="project" value="TreeGrafter"/>
</dbReference>
<feature type="compositionally biased region" description="Polar residues" evidence="5">
    <location>
        <begin position="1167"/>
        <end position="1215"/>
    </location>
</feature>
<feature type="compositionally biased region" description="Polar residues" evidence="5">
    <location>
        <begin position="1916"/>
        <end position="1931"/>
    </location>
</feature>
<evidence type="ECO:0000256" key="2">
    <source>
        <dbReference type="ARBA" id="ARBA00006937"/>
    </source>
</evidence>
<comment type="caution">
    <text evidence="7">The sequence shown here is derived from an EMBL/GenBank/DDBJ whole genome shotgun (WGS) entry which is preliminary data.</text>
</comment>
<feature type="compositionally biased region" description="Polar residues" evidence="5">
    <location>
        <begin position="1546"/>
        <end position="1590"/>
    </location>
</feature>
<feature type="region of interest" description="Disordered" evidence="5">
    <location>
        <begin position="825"/>
        <end position="923"/>
    </location>
</feature>
<dbReference type="InterPro" id="IPR050944">
    <property type="entry name" value="FAM83"/>
</dbReference>
<feature type="compositionally biased region" description="Polar residues" evidence="5">
    <location>
        <begin position="1942"/>
        <end position="1959"/>
    </location>
</feature>
<feature type="compositionally biased region" description="Basic and acidic residues" evidence="5">
    <location>
        <begin position="1888"/>
        <end position="1907"/>
    </location>
</feature>